<evidence type="ECO:0000313" key="1">
    <source>
        <dbReference type="EMBL" id="VEL41176.1"/>
    </source>
</evidence>
<keyword evidence="2" id="KW-1185">Reference proteome</keyword>
<dbReference type="OrthoDB" id="441329at2759"/>
<dbReference type="EMBL" id="CAAALY010268230">
    <property type="protein sequence ID" value="VEL41176.1"/>
    <property type="molecule type" value="Genomic_DNA"/>
</dbReference>
<reference evidence="1" key="1">
    <citation type="submission" date="2018-11" db="EMBL/GenBank/DDBJ databases">
        <authorList>
            <consortium name="Pathogen Informatics"/>
        </authorList>
    </citation>
    <scope>NUCLEOTIDE SEQUENCE</scope>
</reference>
<protein>
    <submittedName>
        <fullName evidence="1">Uncharacterized protein</fullName>
    </submittedName>
</protein>
<gene>
    <name evidence="1" type="ORF">PXEA_LOCUS34616</name>
</gene>
<evidence type="ECO:0000313" key="2">
    <source>
        <dbReference type="Proteomes" id="UP000784294"/>
    </source>
</evidence>
<dbReference type="Proteomes" id="UP000784294">
    <property type="component" value="Unassembled WGS sequence"/>
</dbReference>
<dbReference type="AlphaFoldDB" id="A0A448XNS3"/>
<organism evidence="1 2">
    <name type="scientific">Protopolystoma xenopodis</name>
    <dbReference type="NCBI Taxonomy" id="117903"/>
    <lineage>
        <taxon>Eukaryota</taxon>
        <taxon>Metazoa</taxon>
        <taxon>Spiralia</taxon>
        <taxon>Lophotrochozoa</taxon>
        <taxon>Platyhelminthes</taxon>
        <taxon>Monogenea</taxon>
        <taxon>Polyopisthocotylea</taxon>
        <taxon>Polystomatidea</taxon>
        <taxon>Polystomatidae</taxon>
        <taxon>Protopolystoma</taxon>
    </lineage>
</organism>
<comment type="caution">
    <text evidence="1">The sequence shown here is derived from an EMBL/GenBank/DDBJ whole genome shotgun (WGS) entry which is preliminary data.</text>
</comment>
<accession>A0A448XNS3</accession>
<name>A0A448XNS3_9PLAT</name>
<proteinExistence type="predicted"/>
<sequence>MEHNRIAVDMILSKIAEDLQSTSCPNLSYSDIQGPVASAYPTGSPYADPLQTPGVAAAAAAAACLAAAAATAQPPPLPPPGTALVQPCFSGFQPSGLTLVSPLRPSDGSSSFPPSILETPFQAHSCLPAGIPGVGPLPLPCRSTNSTLTNLPPLASIVPFSASLSSGQVAPQSPQLSLPMSISISQPSLASFATSHRPSERYPSGVPSLFPIL</sequence>